<gene>
    <name evidence="8" type="ORF">DPMN_142507</name>
</gene>
<feature type="chain" id="PRO_5038615044" description="Ig-like domain-containing protein" evidence="6">
    <location>
        <begin position="22"/>
        <end position="328"/>
    </location>
</feature>
<keyword evidence="4" id="KW-0325">Glycoprotein</keyword>
<dbReference type="PANTHER" id="PTHR11640">
    <property type="entry name" value="NEPHRIN"/>
    <property type="match status" value="1"/>
</dbReference>
<keyword evidence="3" id="KW-1015">Disulfide bond</keyword>
<keyword evidence="6" id="KW-0732">Signal</keyword>
<dbReference type="InterPro" id="IPR007110">
    <property type="entry name" value="Ig-like_dom"/>
</dbReference>
<dbReference type="InterPro" id="IPR013162">
    <property type="entry name" value="CD80_C2-set"/>
</dbReference>
<keyword evidence="2" id="KW-0472">Membrane</keyword>
<sequence>MLWKCGLIILAIVSNIYYTGAQNPVLTSNATSVKVNESILLTCTHPTATVVRWWRQPAGENSLSLILAMNNQCEFIPTTIPDVFSTCVCSGTTFMCTLRPLDTINNEDKWKCSVTENKQHIFSIETTIIITVPVAYANLTSDVPTISVLPNVAISYIRCVSSVGRPAPSITWYLDNKTPSNYSDDVDLTLNSSSLTVADVTTSILSMMLFANYHDARIYCNVSNGFGQIMSNRTLKINVLSYPTKPTIYYNTVIRGHSVSGRCTVKSEPGSTFLWTPANSGIGDGFFINNVSREHSGNYTCIANNEMNTTFGGIINGINKSNFYLNVL</sequence>
<dbReference type="InterPro" id="IPR003598">
    <property type="entry name" value="Ig_sub2"/>
</dbReference>
<feature type="non-terminal residue" evidence="8">
    <location>
        <position position="1"/>
    </location>
</feature>
<dbReference type="GO" id="GO:0005911">
    <property type="term" value="C:cell-cell junction"/>
    <property type="evidence" value="ECO:0007669"/>
    <property type="project" value="TreeGrafter"/>
</dbReference>
<dbReference type="SMART" id="SM00409">
    <property type="entry name" value="IG"/>
    <property type="match status" value="1"/>
</dbReference>
<organism evidence="8 9">
    <name type="scientific">Dreissena polymorpha</name>
    <name type="common">Zebra mussel</name>
    <name type="synonym">Mytilus polymorpha</name>
    <dbReference type="NCBI Taxonomy" id="45954"/>
    <lineage>
        <taxon>Eukaryota</taxon>
        <taxon>Metazoa</taxon>
        <taxon>Spiralia</taxon>
        <taxon>Lophotrochozoa</taxon>
        <taxon>Mollusca</taxon>
        <taxon>Bivalvia</taxon>
        <taxon>Autobranchia</taxon>
        <taxon>Heteroconchia</taxon>
        <taxon>Euheterodonta</taxon>
        <taxon>Imparidentia</taxon>
        <taxon>Neoheterodontei</taxon>
        <taxon>Myida</taxon>
        <taxon>Dreissenoidea</taxon>
        <taxon>Dreissenidae</taxon>
        <taxon>Dreissena</taxon>
    </lineage>
</organism>
<evidence type="ECO:0000256" key="6">
    <source>
        <dbReference type="SAM" id="SignalP"/>
    </source>
</evidence>
<comment type="subcellular location">
    <subcellularLocation>
        <location evidence="1">Membrane</location>
        <topology evidence="1">Single-pass type I membrane protein</topology>
    </subcellularLocation>
</comment>
<evidence type="ECO:0000259" key="7">
    <source>
        <dbReference type="PROSITE" id="PS50835"/>
    </source>
</evidence>
<dbReference type="Pfam" id="PF13895">
    <property type="entry name" value="Ig_2"/>
    <property type="match status" value="1"/>
</dbReference>
<keyword evidence="9" id="KW-1185">Reference proteome</keyword>
<evidence type="ECO:0000256" key="4">
    <source>
        <dbReference type="ARBA" id="ARBA00023180"/>
    </source>
</evidence>
<dbReference type="PROSITE" id="PS50835">
    <property type="entry name" value="IG_LIKE"/>
    <property type="match status" value="2"/>
</dbReference>
<feature type="signal peptide" evidence="6">
    <location>
        <begin position="1"/>
        <end position="21"/>
    </location>
</feature>
<dbReference type="AlphaFoldDB" id="A0A9D4GBF5"/>
<keyword evidence="5" id="KW-0393">Immunoglobulin domain</keyword>
<dbReference type="GO" id="GO:0098609">
    <property type="term" value="P:cell-cell adhesion"/>
    <property type="evidence" value="ECO:0007669"/>
    <property type="project" value="TreeGrafter"/>
</dbReference>
<evidence type="ECO:0000256" key="2">
    <source>
        <dbReference type="ARBA" id="ARBA00023136"/>
    </source>
</evidence>
<protein>
    <recommendedName>
        <fullName evidence="7">Ig-like domain-containing protein</fullName>
    </recommendedName>
</protein>
<dbReference type="InterPro" id="IPR036179">
    <property type="entry name" value="Ig-like_dom_sf"/>
</dbReference>
<reference evidence="8" key="1">
    <citation type="journal article" date="2019" name="bioRxiv">
        <title>The Genome of the Zebra Mussel, Dreissena polymorpha: A Resource for Invasive Species Research.</title>
        <authorList>
            <person name="McCartney M.A."/>
            <person name="Auch B."/>
            <person name="Kono T."/>
            <person name="Mallez S."/>
            <person name="Zhang Y."/>
            <person name="Obille A."/>
            <person name="Becker A."/>
            <person name="Abrahante J.E."/>
            <person name="Garbe J."/>
            <person name="Badalamenti J.P."/>
            <person name="Herman A."/>
            <person name="Mangelson H."/>
            <person name="Liachko I."/>
            <person name="Sullivan S."/>
            <person name="Sone E.D."/>
            <person name="Koren S."/>
            <person name="Silverstein K.A.T."/>
            <person name="Beckman K.B."/>
            <person name="Gohl D.M."/>
        </authorList>
    </citation>
    <scope>NUCLEOTIDE SEQUENCE</scope>
    <source>
        <strain evidence="8">Duluth1</strain>
        <tissue evidence="8">Whole animal</tissue>
    </source>
</reference>
<dbReference type="EMBL" id="JAIWYP010000006">
    <property type="protein sequence ID" value="KAH3814030.1"/>
    <property type="molecule type" value="Genomic_DNA"/>
</dbReference>
<reference evidence="8" key="2">
    <citation type="submission" date="2020-11" db="EMBL/GenBank/DDBJ databases">
        <authorList>
            <person name="McCartney M.A."/>
            <person name="Auch B."/>
            <person name="Kono T."/>
            <person name="Mallez S."/>
            <person name="Becker A."/>
            <person name="Gohl D.M."/>
            <person name="Silverstein K.A.T."/>
            <person name="Koren S."/>
            <person name="Bechman K.B."/>
            <person name="Herman A."/>
            <person name="Abrahante J.E."/>
            <person name="Garbe J."/>
        </authorList>
    </citation>
    <scope>NUCLEOTIDE SEQUENCE</scope>
    <source>
        <strain evidence="8">Duluth1</strain>
        <tissue evidence="8">Whole animal</tissue>
    </source>
</reference>
<evidence type="ECO:0000313" key="8">
    <source>
        <dbReference type="EMBL" id="KAH3814030.1"/>
    </source>
</evidence>
<dbReference type="InterPro" id="IPR051275">
    <property type="entry name" value="Cell_adhesion_signaling"/>
</dbReference>
<dbReference type="SUPFAM" id="SSF48726">
    <property type="entry name" value="Immunoglobulin"/>
    <property type="match status" value="2"/>
</dbReference>
<evidence type="ECO:0000256" key="3">
    <source>
        <dbReference type="ARBA" id="ARBA00023157"/>
    </source>
</evidence>
<dbReference type="CDD" id="cd00096">
    <property type="entry name" value="Ig"/>
    <property type="match status" value="1"/>
</dbReference>
<dbReference type="Gene3D" id="2.60.40.10">
    <property type="entry name" value="Immunoglobulins"/>
    <property type="match status" value="2"/>
</dbReference>
<dbReference type="PANTHER" id="PTHR11640:SF158">
    <property type="entry name" value="V-SET AND IMMUNOGLOBULIN DOMAIN-CONTAINING PROTEIN 10-LIKE 2"/>
    <property type="match status" value="1"/>
</dbReference>
<evidence type="ECO:0000256" key="1">
    <source>
        <dbReference type="ARBA" id="ARBA00004479"/>
    </source>
</evidence>
<evidence type="ECO:0000313" key="9">
    <source>
        <dbReference type="Proteomes" id="UP000828390"/>
    </source>
</evidence>
<accession>A0A9D4GBF5</accession>
<dbReference type="InterPro" id="IPR013783">
    <property type="entry name" value="Ig-like_fold"/>
</dbReference>
<dbReference type="GO" id="GO:0005886">
    <property type="term" value="C:plasma membrane"/>
    <property type="evidence" value="ECO:0007669"/>
    <property type="project" value="TreeGrafter"/>
</dbReference>
<dbReference type="Pfam" id="PF08205">
    <property type="entry name" value="C2-set_2"/>
    <property type="match status" value="1"/>
</dbReference>
<feature type="domain" description="Ig-like" evidence="7">
    <location>
        <begin position="133"/>
        <end position="236"/>
    </location>
</feature>
<name>A0A9D4GBF5_DREPO</name>
<proteinExistence type="predicted"/>
<dbReference type="SMART" id="SM00408">
    <property type="entry name" value="IGc2"/>
    <property type="match status" value="1"/>
</dbReference>
<dbReference type="InterPro" id="IPR003599">
    <property type="entry name" value="Ig_sub"/>
</dbReference>
<feature type="domain" description="Ig-like" evidence="7">
    <location>
        <begin position="246"/>
        <end position="312"/>
    </location>
</feature>
<dbReference type="GO" id="GO:0050839">
    <property type="term" value="F:cell adhesion molecule binding"/>
    <property type="evidence" value="ECO:0007669"/>
    <property type="project" value="TreeGrafter"/>
</dbReference>
<dbReference type="Proteomes" id="UP000828390">
    <property type="component" value="Unassembled WGS sequence"/>
</dbReference>
<evidence type="ECO:0000256" key="5">
    <source>
        <dbReference type="ARBA" id="ARBA00023319"/>
    </source>
</evidence>
<comment type="caution">
    <text evidence="8">The sequence shown here is derived from an EMBL/GenBank/DDBJ whole genome shotgun (WGS) entry which is preliminary data.</text>
</comment>